<dbReference type="SMART" id="SM00408">
    <property type="entry name" value="IGc2"/>
    <property type="match status" value="3"/>
</dbReference>
<protein>
    <submittedName>
        <fullName evidence="6">Uncharacterized protein</fullName>
    </submittedName>
</protein>
<evidence type="ECO:0000256" key="2">
    <source>
        <dbReference type="ARBA" id="ARBA00023157"/>
    </source>
</evidence>
<dbReference type="OrthoDB" id="6272054at2759"/>
<dbReference type="PROSITE" id="PS50835">
    <property type="entry name" value="IG_LIKE"/>
    <property type="match status" value="6"/>
</dbReference>
<dbReference type="SUPFAM" id="SSF49265">
    <property type="entry name" value="Fibronectin type III"/>
    <property type="match status" value="1"/>
</dbReference>
<feature type="domain" description="Fibronectin type-III" evidence="5">
    <location>
        <begin position="922"/>
        <end position="1022"/>
    </location>
</feature>
<evidence type="ECO:0000256" key="1">
    <source>
        <dbReference type="ARBA" id="ARBA00022729"/>
    </source>
</evidence>
<dbReference type="EMBL" id="SJOL01006460">
    <property type="protein sequence ID" value="TGZ66270.1"/>
    <property type="molecule type" value="Genomic_DNA"/>
</dbReference>
<feature type="domain" description="Ig-like" evidence="4">
    <location>
        <begin position="227"/>
        <end position="334"/>
    </location>
</feature>
<reference evidence="6 7" key="1">
    <citation type="journal article" date="2019" name="BMC Genomics">
        <title>New insights from Opisthorchis felineus genome: update on genomics of the epidemiologically important liver flukes.</title>
        <authorList>
            <person name="Ershov N.I."/>
            <person name="Mordvinov V.A."/>
            <person name="Prokhortchouk E.B."/>
            <person name="Pakharukova M.Y."/>
            <person name="Gunbin K.V."/>
            <person name="Ustyantsev K."/>
            <person name="Genaev M.A."/>
            <person name="Blinov A.G."/>
            <person name="Mazur A."/>
            <person name="Boulygina E."/>
            <person name="Tsygankova S."/>
            <person name="Khrameeva E."/>
            <person name="Chekanov N."/>
            <person name="Fan G."/>
            <person name="Xiao A."/>
            <person name="Zhang H."/>
            <person name="Xu X."/>
            <person name="Yang H."/>
            <person name="Solovyev V."/>
            <person name="Lee S.M."/>
            <person name="Liu X."/>
            <person name="Afonnikov D.A."/>
            <person name="Skryabin K.G."/>
        </authorList>
    </citation>
    <scope>NUCLEOTIDE SEQUENCE [LARGE SCALE GENOMIC DNA]</scope>
    <source>
        <strain evidence="6">AK-0245</strain>
        <tissue evidence="6">Whole organism</tissue>
    </source>
</reference>
<evidence type="ECO:0000256" key="3">
    <source>
        <dbReference type="SAM" id="Phobius"/>
    </source>
</evidence>
<name>A0A4S2LR74_OPIFE</name>
<keyword evidence="2" id="KW-1015">Disulfide bond</keyword>
<dbReference type="SMART" id="SM00409">
    <property type="entry name" value="IG"/>
    <property type="match status" value="4"/>
</dbReference>
<proteinExistence type="predicted"/>
<dbReference type="GO" id="GO:0005886">
    <property type="term" value="C:plasma membrane"/>
    <property type="evidence" value="ECO:0007669"/>
    <property type="project" value="TreeGrafter"/>
</dbReference>
<dbReference type="Proteomes" id="UP000308267">
    <property type="component" value="Unassembled WGS sequence"/>
</dbReference>
<keyword evidence="3" id="KW-0812">Transmembrane</keyword>
<dbReference type="InterPro" id="IPR007110">
    <property type="entry name" value="Ig-like_dom"/>
</dbReference>
<evidence type="ECO:0000313" key="7">
    <source>
        <dbReference type="Proteomes" id="UP000308267"/>
    </source>
</evidence>
<dbReference type="InterPro" id="IPR003961">
    <property type="entry name" value="FN3_dom"/>
</dbReference>
<evidence type="ECO:0000259" key="5">
    <source>
        <dbReference type="PROSITE" id="PS50853"/>
    </source>
</evidence>
<feature type="domain" description="Ig-like" evidence="4">
    <location>
        <begin position="561"/>
        <end position="664"/>
    </location>
</feature>
<dbReference type="Gene3D" id="2.60.40.10">
    <property type="entry name" value="Immunoglobulins"/>
    <property type="match status" value="6"/>
</dbReference>
<evidence type="ECO:0000313" key="6">
    <source>
        <dbReference type="EMBL" id="TGZ66270.1"/>
    </source>
</evidence>
<dbReference type="GO" id="GO:0007156">
    <property type="term" value="P:homophilic cell adhesion via plasma membrane adhesion molecules"/>
    <property type="evidence" value="ECO:0007669"/>
    <property type="project" value="TreeGrafter"/>
</dbReference>
<dbReference type="PROSITE" id="PS50853">
    <property type="entry name" value="FN3"/>
    <property type="match status" value="1"/>
</dbReference>
<keyword evidence="7" id="KW-1185">Reference proteome</keyword>
<dbReference type="PANTHER" id="PTHR45080">
    <property type="entry name" value="CONTACTIN 5"/>
    <property type="match status" value="1"/>
</dbReference>
<dbReference type="CDD" id="cd00096">
    <property type="entry name" value="Ig"/>
    <property type="match status" value="1"/>
</dbReference>
<dbReference type="PANTHER" id="PTHR45080:SF8">
    <property type="entry name" value="IG-LIKE DOMAIN-CONTAINING PROTEIN"/>
    <property type="match status" value="1"/>
</dbReference>
<dbReference type="Pfam" id="PF00041">
    <property type="entry name" value="fn3"/>
    <property type="match status" value="1"/>
</dbReference>
<sequence>MVEKRLKDRYLANNALLIGILKLWPQAEQAVYDAKSPFSIHTVNHQRWGKHFVIFAPNVLQGISNNILKHPACWNPLTETLHYFIRILCLRWIILVLCPTSSVQNDGLILLKYPENQSVTEGQEAHFYCIPQKSVKYVIWYFQSLPLDYQLAGGPVKHSEESTELALCQPNIVCKEKHSIPNLRVHARGMVSISQASSIHAGKYECAVVAGVNTAKSSAFLLVATQPAIPILRVMNSHHQLSSLKEGNQQAFVCTCPGGYPRPKLIWIISHARVNETSVVRQLQSELSRTFIYEPDKRTFDGLLSSELRINLSWTDHAAELGCKAINSVGASISQRIKLRVEFAPRIFPFSHNPWIITRAVDAKIWCRTAGNPSPLIQWMNQHGDKISDAGSLTSKEVFEALNKKININQRRENLTCFASNRLGVTKRELLVEFHAAPEVHTNKVVYARLGQSLRVQCDVKSHPPADRVFWVRDKNFPDSTLLSESRPFSPFDETECLNETEAIRSSANYWFSSVLQVNTVQHEDAGVYRCIAHNQIKTSSGSVSRRCAQSSTVVQVYYPPGIPNISGSKARLVYLGSRIELECHLNQNYPGIPAPDLRWMWRPRICQNLSETREVVDDDERISVAENRKRLVIRSVQLQHEGVYTCLASNGLGDAMSPFIDIAILGPVKIIEGPKTLKTYDLASQPLSPIKLRCVARGRPHVSIHWLQNGRSIVSENTLPRNNNADPPQLIYSQPLKFSIKGTHYYSLPSGEYVTDLLNDHATNGQVQSFQGVREIAVPGSDVKQNLSCYLRSNPLPWRVFWERVNDSTNPFCSSKRPPVTENSVCTCMDGTPLATLDSTTISLMVQNISVALLTGQAAAEHFASKAGFRLPDYTESLVVAFLSYAPPSTPELGLYAAHVENTQGCTTCYLRVQNYSVPEAPSSVQLINITDDRILLSWVPGYDGGYSQKLVVRSTEDQDPHSQIGGRTVIISDIPSIPERQQCWFTGFRPGNTYYLVLYGENKLGAGPSSEAIKVETMDLQFPKIVRYELKSDKIELQLQDDMNLLNSYCIQVEEIRTSSFGSPSLIYNTCPEVSVTTASSELFAIEYCENKLSMTKNRAAHRRNIMFDGSAISHPIKFTPEHRLDIALNASTASSDGTVLIPVEGHHGAISNERSSGISTVLNYRLRFCYVKTPHECSDYVSLNKDSSSTSSKFSVLWIGLNATVFPAVGLLIVCLWHARRRRRSTNNEVWISRKSGPLISHRVQVRKYNKRPSGDPHKSEETQANLRLKTSSFESSAEVGEQLVTTPKPFDLIRPTFPTTDSTRFLPTSHDSLLATPISLERIMLHDQISDPLTESKQSIGTASPIFLKNITFGTSNAIQPSSTSTVVLISSPPGSPINFAEKSSNTTAVPLLLHIPVHISTSSTFHQFETRPNFSPLDTTR</sequence>
<dbReference type="InterPro" id="IPR036116">
    <property type="entry name" value="FN3_sf"/>
</dbReference>
<keyword evidence="3" id="KW-0472">Membrane</keyword>
<keyword evidence="3" id="KW-1133">Transmembrane helix</keyword>
<dbReference type="SMART" id="SM00060">
    <property type="entry name" value="FN3"/>
    <property type="match status" value="1"/>
</dbReference>
<organism evidence="6 7">
    <name type="scientific">Opisthorchis felineus</name>
    <dbReference type="NCBI Taxonomy" id="147828"/>
    <lineage>
        <taxon>Eukaryota</taxon>
        <taxon>Metazoa</taxon>
        <taxon>Spiralia</taxon>
        <taxon>Lophotrochozoa</taxon>
        <taxon>Platyhelminthes</taxon>
        <taxon>Trematoda</taxon>
        <taxon>Digenea</taxon>
        <taxon>Opisthorchiida</taxon>
        <taxon>Opisthorchiata</taxon>
        <taxon>Opisthorchiidae</taxon>
        <taxon>Opisthorchis</taxon>
    </lineage>
</organism>
<dbReference type="InterPro" id="IPR003598">
    <property type="entry name" value="Ig_sub2"/>
</dbReference>
<dbReference type="InterPro" id="IPR036179">
    <property type="entry name" value="Ig-like_dom_sf"/>
</dbReference>
<feature type="domain" description="Ig-like" evidence="4">
    <location>
        <begin position="99"/>
        <end position="219"/>
    </location>
</feature>
<dbReference type="SUPFAM" id="SSF48726">
    <property type="entry name" value="Immunoglobulin"/>
    <property type="match status" value="5"/>
</dbReference>
<keyword evidence="1" id="KW-0732">Signal</keyword>
<dbReference type="CDD" id="cd00063">
    <property type="entry name" value="FN3"/>
    <property type="match status" value="1"/>
</dbReference>
<dbReference type="InterPro" id="IPR050958">
    <property type="entry name" value="Cell_Adh-Cytoskel_Orgn"/>
</dbReference>
<feature type="domain" description="Ig-like" evidence="4">
    <location>
        <begin position="438"/>
        <end position="545"/>
    </location>
</feature>
<dbReference type="InterPro" id="IPR013783">
    <property type="entry name" value="Ig-like_fold"/>
</dbReference>
<dbReference type="InterPro" id="IPR003599">
    <property type="entry name" value="Ig_sub"/>
</dbReference>
<feature type="domain" description="Ig-like" evidence="4">
    <location>
        <begin position="675"/>
        <end position="721"/>
    </location>
</feature>
<gene>
    <name evidence="6" type="ORF">CRM22_005418</name>
</gene>
<feature type="transmembrane region" description="Helical" evidence="3">
    <location>
        <begin position="1199"/>
        <end position="1220"/>
    </location>
</feature>
<accession>A0A4S2LR74</accession>
<dbReference type="STRING" id="147828.A0A4S2LR74"/>
<comment type="caution">
    <text evidence="6">The sequence shown here is derived from an EMBL/GenBank/DDBJ whole genome shotgun (WGS) entry which is preliminary data.</text>
</comment>
<feature type="domain" description="Ig-like" evidence="4">
    <location>
        <begin position="345"/>
        <end position="433"/>
    </location>
</feature>
<evidence type="ECO:0000259" key="4">
    <source>
        <dbReference type="PROSITE" id="PS50835"/>
    </source>
</evidence>
<dbReference type="Pfam" id="PF13927">
    <property type="entry name" value="Ig_3"/>
    <property type="match status" value="2"/>
</dbReference>